<sequence length="306" mass="32556">MLLSGAGLWAIQATREPGILVVADGEVRLNDWVTLTWLPDDVDDVTSVEWYDSAFETQRVFGYAVENYRFLSTAGAEIGGIEILVGFRFSAEAELQVHPEGLDAEITRVGDTIVRDLRLPSTVGGTAVRFGVGDDVIVHIWGDDTGELLRIANGLRTGRPPSDLPGAPLELAGGTDPRGVPWQVVVTRPDETDTTNLDPAGVCMVLRTYNQSTGCARFSPDAVTVSWFPAPSIATDRHTRLLLRGPDATVGFRYETVAGETGSVAASSAFPGSGTFAVLDATGEASEVVLARVEAVDAAGRVIAER</sequence>
<proteinExistence type="predicted"/>
<organism evidence="1">
    <name type="scientific">freshwater metagenome</name>
    <dbReference type="NCBI Taxonomy" id="449393"/>
    <lineage>
        <taxon>unclassified sequences</taxon>
        <taxon>metagenomes</taxon>
        <taxon>ecological metagenomes</taxon>
    </lineage>
</organism>
<name>A0A6J6DL82_9ZZZZ</name>
<dbReference type="AlphaFoldDB" id="A0A6J6DL82"/>
<gene>
    <name evidence="1" type="ORF">UFOPK1493_01947</name>
</gene>
<evidence type="ECO:0000313" key="1">
    <source>
        <dbReference type="EMBL" id="CAB4563589.1"/>
    </source>
</evidence>
<reference evidence="1" key="1">
    <citation type="submission" date="2020-05" db="EMBL/GenBank/DDBJ databases">
        <authorList>
            <person name="Chiriac C."/>
            <person name="Salcher M."/>
            <person name="Ghai R."/>
            <person name="Kavagutti S V."/>
        </authorList>
    </citation>
    <scope>NUCLEOTIDE SEQUENCE</scope>
</reference>
<protein>
    <submittedName>
        <fullName evidence="1">Unannotated protein</fullName>
    </submittedName>
</protein>
<dbReference type="EMBL" id="CAEZSR010000068">
    <property type="protein sequence ID" value="CAB4563589.1"/>
    <property type="molecule type" value="Genomic_DNA"/>
</dbReference>
<accession>A0A6J6DL82</accession>